<dbReference type="InterPro" id="IPR004360">
    <property type="entry name" value="Glyas_Fos-R_dOase_dom"/>
</dbReference>
<keyword evidence="4" id="KW-1185">Reference proteome</keyword>
<proteinExistence type="predicted"/>
<dbReference type="InterPro" id="IPR029068">
    <property type="entry name" value="Glyas_Bleomycin-R_OHBP_Dase"/>
</dbReference>
<sequence>MGNNEKIGGGGFHHVALRVKNFDESLKFYVDGLGFKPAITWGEGDNRAAMLDTGDGNFIELFAGGTDGPKPEGVILHIAFRTDNCDKAIEQARKAGAEITMEPTDVEIKGSETLPIRVGFCKGPDGEVLEFFQYR</sequence>
<protein>
    <submittedName>
        <fullName evidence="3">Glyoxylase I family protein</fullName>
    </submittedName>
</protein>
<dbReference type="InterPro" id="IPR051785">
    <property type="entry name" value="MMCE/EMCE_epimerase"/>
</dbReference>
<evidence type="ECO:0000313" key="4">
    <source>
        <dbReference type="Proteomes" id="UP000184088"/>
    </source>
</evidence>
<dbReference type="SUPFAM" id="SSF54593">
    <property type="entry name" value="Glyoxalase/Bleomycin resistance protein/Dihydroxybiphenyl dioxygenase"/>
    <property type="match status" value="1"/>
</dbReference>
<dbReference type="PANTHER" id="PTHR43048">
    <property type="entry name" value="METHYLMALONYL-COA EPIMERASE"/>
    <property type="match status" value="1"/>
</dbReference>
<dbReference type="GO" id="GO:0004493">
    <property type="term" value="F:methylmalonyl-CoA epimerase activity"/>
    <property type="evidence" value="ECO:0007669"/>
    <property type="project" value="TreeGrafter"/>
</dbReference>
<gene>
    <name evidence="3" type="ORF">SAMN02746089_01644</name>
</gene>
<dbReference type="Pfam" id="PF00903">
    <property type="entry name" value="Glyoxalase"/>
    <property type="match status" value="1"/>
</dbReference>
<dbReference type="Gene3D" id="3.10.180.10">
    <property type="entry name" value="2,3-Dihydroxybiphenyl 1,2-Dioxygenase, domain 1"/>
    <property type="match status" value="1"/>
</dbReference>
<reference evidence="3 4" key="1">
    <citation type="submission" date="2016-11" db="EMBL/GenBank/DDBJ databases">
        <authorList>
            <person name="Jaros S."/>
            <person name="Januszkiewicz K."/>
            <person name="Wedrychowicz H."/>
        </authorList>
    </citation>
    <scope>NUCLEOTIDE SEQUENCE [LARGE SCALE GENOMIC DNA]</scope>
    <source>
        <strain evidence="3 4">DSM 17918</strain>
    </source>
</reference>
<feature type="domain" description="VOC" evidence="2">
    <location>
        <begin position="11"/>
        <end position="134"/>
    </location>
</feature>
<dbReference type="InterPro" id="IPR037523">
    <property type="entry name" value="VOC_core"/>
</dbReference>
<dbReference type="GO" id="GO:0046872">
    <property type="term" value="F:metal ion binding"/>
    <property type="evidence" value="ECO:0007669"/>
    <property type="project" value="UniProtKB-KW"/>
</dbReference>
<dbReference type="RefSeq" id="WP_084111048.1">
    <property type="nucleotide sequence ID" value="NZ_FQVH01000017.1"/>
</dbReference>
<organism evidence="3 4">
    <name type="scientific">Caldanaerobius fijiensis DSM 17918</name>
    <dbReference type="NCBI Taxonomy" id="1121256"/>
    <lineage>
        <taxon>Bacteria</taxon>
        <taxon>Bacillati</taxon>
        <taxon>Bacillota</taxon>
        <taxon>Clostridia</taxon>
        <taxon>Thermoanaerobacterales</taxon>
        <taxon>Thermoanaerobacteraceae</taxon>
        <taxon>Caldanaerobius</taxon>
    </lineage>
</organism>
<dbReference type="Proteomes" id="UP000184088">
    <property type="component" value="Unassembled WGS sequence"/>
</dbReference>
<dbReference type="OrthoDB" id="9788468at2"/>
<evidence type="ECO:0000313" key="3">
    <source>
        <dbReference type="EMBL" id="SHF29615.1"/>
    </source>
</evidence>
<dbReference type="EMBL" id="FQVH01000017">
    <property type="protein sequence ID" value="SHF29615.1"/>
    <property type="molecule type" value="Genomic_DNA"/>
</dbReference>
<evidence type="ECO:0000259" key="2">
    <source>
        <dbReference type="PROSITE" id="PS51819"/>
    </source>
</evidence>
<accession>A0A1M5AHK0</accession>
<dbReference type="AlphaFoldDB" id="A0A1M5AHK0"/>
<keyword evidence="1" id="KW-0479">Metal-binding</keyword>
<dbReference type="CDD" id="cd06587">
    <property type="entry name" value="VOC"/>
    <property type="match status" value="1"/>
</dbReference>
<dbReference type="PANTHER" id="PTHR43048:SF6">
    <property type="entry name" value="BLR8189 PROTEIN"/>
    <property type="match status" value="1"/>
</dbReference>
<dbReference type="PROSITE" id="PS51819">
    <property type="entry name" value="VOC"/>
    <property type="match status" value="1"/>
</dbReference>
<dbReference type="STRING" id="1121256.SAMN02746089_01644"/>
<evidence type="ECO:0000256" key="1">
    <source>
        <dbReference type="ARBA" id="ARBA00022723"/>
    </source>
</evidence>
<dbReference type="GO" id="GO:0046491">
    <property type="term" value="P:L-methylmalonyl-CoA metabolic process"/>
    <property type="evidence" value="ECO:0007669"/>
    <property type="project" value="TreeGrafter"/>
</dbReference>
<name>A0A1M5AHK0_9THEO</name>